<protein>
    <submittedName>
        <fullName evidence="1">Uncharacterized protein</fullName>
    </submittedName>
</protein>
<name>A0ABD2SPM8_9SOLN</name>
<keyword evidence="2" id="KW-1185">Reference proteome</keyword>
<evidence type="ECO:0000313" key="1">
    <source>
        <dbReference type="EMBL" id="KAL3345815.1"/>
    </source>
</evidence>
<gene>
    <name evidence="1" type="ORF">AABB24_024652</name>
</gene>
<dbReference type="AlphaFoldDB" id="A0ABD2SPM8"/>
<comment type="caution">
    <text evidence="1">The sequence shown here is derived from an EMBL/GenBank/DDBJ whole genome shotgun (WGS) entry which is preliminary data.</text>
</comment>
<sequence>KHQISETDEDNFCECFPFVSVNVVEFRRFLRRRFLSNPGYSSISATSVWTINVMNVLIKLFDDTVKAMSRPLASRLIKGAASYPKFRQATIKMGQKFHDNPVDEKLAMETTVQYLVQSTILGTAWITVFFQIDRYFDHQRQRVLVADQAREQSRKKRQETWKEYGRLREEIQECELRLMLRENYIWRRGN</sequence>
<dbReference type="EMBL" id="JBJKTR010000014">
    <property type="protein sequence ID" value="KAL3345815.1"/>
    <property type="molecule type" value="Genomic_DNA"/>
</dbReference>
<reference evidence="1 2" key="1">
    <citation type="submission" date="2024-05" db="EMBL/GenBank/DDBJ databases">
        <title>De novo assembly of an allotetraploid wild potato.</title>
        <authorList>
            <person name="Hosaka A.J."/>
        </authorList>
    </citation>
    <scope>NUCLEOTIDE SEQUENCE [LARGE SCALE GENOMIC DNA]</scope>
    <source>
        <tissue evidence="1">Young leaves</tissue>
    </source>
</reference>
<organism evidence="1 2">
    <name type="scientific">Solanum stoloniferum</name>
    <dbReference type="NCBI Taxonomy" id="62892"/>
    <lineage>
        <taxon>Eukaryota</taxon>
        <taxon>Viridiplantae</taxon>
        <taxon>Streptophyta</taxon>
        <taxon>Embryophyta</taxon>
        <taxon>Tracheophyta</taxon>
        <taxon>Spermatophyta</taxon>
        <taxon>Magnoliopsida</taxon>
        <taxon>eudicotyledons</taxon>
        <taxon>Gunneridae</taxon>
        <taxon>Pentapetalae</taxon>
        <taxon>asterids</taxon>
        <taxon>lamiids</taxon>
        <taxon>Solanales</taxon>
        <taxon>Solanaceae</taxon>
        <taxon>Solanoideae</taxon>
        <taxon>Solaneae</taxon>
        <taxon>Solanum</taxon>
    </lineage>
</organism>
<dbReference type="Proteomes" id="UP001627284">
    <property type="component" value="Unassembled WGS sequence"/>
</dbReference>
<feature type="non-terminal residue" evidence="1">
    <location>
        <position position="1"/>
    </location>
</feature>
<accession>A0ABD2SPM8</accession>
<proteinExistence type="predicted"/>
<evidence type="ECO:0000313" key="2">
    <source>
        <dbReference type="Proteomes" id="UP001627284"/>
    </source>
</evidence>